<dbReference type="OrthoDB" id="499468at2"/>
<feature type="transmembrane region" description="Helical" evidence="9">
    <location>
        <begin position="390"/>
        <end position="414"/>
    </location>
</feature>
<dbReference type="GO" id="GO:0016887">
    <property type="term" value="F:ATP hydrolysis activity"/>
    <property type="evidence" value="ECO:0007669"/>
    <property type="project" value="InterPro"/>
</dbReference>
<evidence type="ECO:0000256" key="1">
    <source>
        <dbReference type="ARBA" id="ARBA00004141"/>
    </source>
</evidence>
<dbReference type="PANTHER" id="PTHR43294">
    <property type="entry name" value="SODIUM/POTASSIUM-TRANSPORTING ATPASE SUBUNIT ALPHA"/>
    <property type="match status" value="1"/>
</dbReference>
<dbReference type="SUPFAM" id="SSF56784">
    <property type="entry name" value="HAD-like"/>
    <property type="match status" value="1"/>
</dbReference>
<feature type="transmembrane region" description="Helical" evidence="9">
    <location>
        <begin position="908"/>
        <end position="928"/>
    </location>
</feature>
<dbReference type="SUPFAM" id="SSF81653">
    <property type="entry name" value="Calcium ATPase, transduction domain A"/>
    <property type="match status" value="1"/>
</dbReference>
<keyword evidence="4" id="KW-0547">Nucleotide-binding</keyword>
<dbReference type="InterPro" id="IPR023298">
    <property type="entry name" value="ATPase_P-typ_TM_dom_sf"/>
</dbReference>
<keyword evidence="7 9" id="KW-1133">Transmembrane helix</keyword>
<comment type="similarity">
    <text evidence="2">Belongs to the cation transport ATPase (P-type) (TC 3.A.3) family. Type IIA subfamily.</text>
</comment>
<dbReference type="KEGG" id="cyj:Cyan7822_4370"/>
<dbReference type="InterPro" id="IPR001757">
    <property type="entry name" value="P_typ_ATPase"/>
</dbReference>
<reference evidence="12" key="1">
    <citation type="journal article" date="2011" name="MBio">
        <title>Novel metabolic attributes of the genus Cyanothece, comprising a group of unicellular nitrogen-fixing Cyanobacteria.</title>
        <authorList>
            <person name="Bandyopadhyay A."/>
            <person name="Elvitigala T."/>
            <person name="Welsh E."/>
            <person name="Stockel J."/>
            <person name="Liberton M."/>
            <person name="Min H."/>
            <person name="Sherman L.A."/>
            <person name="Pakrasi H.B."/>
        </authorList>
    </citation>
    <scope>NUCLEOTIDE SEQUENCE [LARGE SCALE GENOMIC DNA]</scope>
    <source>
        <strain evidence="12">PCC 7822</strain>
    </source>
</reference>
<dbReference type="GO" id="GO:0005391">
    <property type="term" value="F:P-type sodium:potassium-exchanging transporter activity"/>
    <property type="evidence" value="ECO:0007669"/>
    <property type="project" value="TreeGrafter"/>
</dbReference>
<dbReference type="PRINTS" id="PR00119">
    <property type="entry name" value="CATATPASE"/>
</dbReference>
<dbReference type="Pfam" id="PF00690">
    <property type="entry name" value="Cation_ATPase_N"/>
    <property type="match status" value="1"/>
</dbReference>
<evidence type="ECO:0000256" key="8">
    <source>
        <dbReference type="ARBA" id="ARBA00023136"/>
    </source>
</evidence>
<evidence type="ECO:0000256" key="5">
    <source>
        <dbReference type="ARBA" id="ARBA00022840"/>
    </source>
</evidence>
<dbReference type="PANTHER" id="PTHR43294:SF20">
    <property type="entry name" value="P-TYPE ATPASE"/>
    <property type="match status" value="1"/>
</dbReference>
<feature type="transmembrane region" description="Helical" evidence="9">
    <location>
        <begin position="361"/>
        <end position="384"/>
    </location>
</feature>
<dbReference type="SUPFAM" id="SSF81660">
    <property type="entry name" value="Metal cation-transporting ATPase, ATP-binding domain N"/>
    <property type="match status" value="1"/>
</dbReference>
<dbReference type="InterPro" id="IPR059000">
    <property type="entry name" value="ATPase_P-type_domA"/>
</dbReference>
<keyword evidence="5" id="KW-0067">ATP-binding</keyword>
<dbReference type="PRINTS" id="PR00120">
    <property type="entry name" value="HATPASE"/>
</dbReference>
<evidence type="ECO:0000256" key="3">
    <source>
        <dbReference type="ARBA" id="ARBA00022692"/>
    </source>
</evidence>
<dbReference type="GO" id="GO:1990573">
    <property type="term" value="P:potassium ion import across plasma membrane"/>
    <property type="evidence" value="ECO:0007669"/>
    <property type="project" value="TreeGrafter"/>
</dbReference>
<dbReference type="GO" id="GO:0036376">
    <property type="term" value="P:sodium ion export across plasma membrane"/>
    <property type="evidence" value="ECO:0007669"/>
    <property type="project" value="TreeGrafter"/>
</dbReference>
<gene>
    <name evidence="11" type="ordered locus">Cyan7822_4370</name>
</gene>
<dbReference type="GO" id="GO:0006883">
    <property type="term" value="P:intracellular sodium ion homeostasis"/>
    <property type="evidence" value="ECO:0007669"/>
    <property type="project" value="TreeGrafter"/>
</dbReference>
<comment type="subcellular location">
    <subcellularLocation>
        <location evidence="1">Membrane</location>
        <topology evidence="1">Multi-pass membrane protein</topology>
    </subcellularLocation>
</comment>
<dbReference type="RefSeq" id="WP_013324347.1">
    <property type="nucleotide sequence ID" value="NC_014501.1"/>
</dbReference>
<dbReference type="InterPro" id="IPR036412">
    <property type="entry name" value="HAD-like_sf"/>
</dbReference>
<keyword evidence="3 9" id="KW-0812">Transmembrane</keyword>
<sequence length="1034" mass="112158">MKNFTQASLNGKSTKNILSTLHTSIKGRRRYKIKGLRQFLALKYLLEMKLSHERGINYVRANTTSGNLLLLYQADRNPEEIKSLIEALVQEFYQHPQQYKQLENLGNGHSGEAVPAQLWHFEDIDSILAQLDTSSETGLTTQLVQNHSQRYGANVLSEAKPRSGLSIFIDYFKSAPVALLTLAAGLSIITGGIIDAGVIMGVVTINAILGYVTESQSERIINSLKNLVNPSAWVMREGEITHVHAAEIVVGDILILKPGCYIPADARLIEAENLTLDESALTGESIPVQKFAQTLIEAQVPLAERVNMTYRGTFVTGGQGKAVVVATGKQTEVGKIQALVGETNNPQTPLEKQLAQAGGQLVVASGAVCGLIFTLGLARGYGLIQMLKSSISLAVAAVPEGLPTIATTTLALGIRNMRKRKVLIRRLNAVEALGSIQTICLDKTGTLTANQMSVVEIYTDNKTIKIEGGKFWQDQQPLKPSSSEKLLKLLQVVVLCNDSEITRKKNQEYRIKGSSTENALVEVAIAAGMDVQKLRENYPRTETSHRSQFNNIMTTIHTSGESQKWIAVKGNPSEVLKQCGWYEKEGQRLPLSEADRRALEHQNEHLAAKALRVLGIAYAQVDHSAHSNGNGNGNGNGYGHHLVWLGLIAMIDPIRNGVKTLIGQFHHAGIETVMITGDQRSTAYAIGQELKLSAQKKLNIVDSSELDSDDPHAMRKLCNHVNIFARITPAHKLQVVQALQHTGKVVAMTGDGINDTPALKAAEVGVVMGHTGTDAAREVADVILEDDNIETMIVAISQGRTTYNNIRKSLHFLLSTNLSEILVMLFASIAGLGHPLNAMQLLWLNLVTDVFPGLALAQEPPEPDVLEVPPRSPDEPILKGSDLGRITLESTMLSVSTLSAYSYGLVRYGAGARASTIAFMSLVCGQLFHALSCRTEKRLRKAQLPPNPYLNAALGGSLALQLLPLAFPAMGNLLQVVPVGLLDGVIIGGSALLPLAINEETKPALREENLLEEEEVIEITPLHRGNGEWGMGNG</sequence>
<name>E0UB39_GLOV7</name>
<evidence type="ECO:0000259" key="10">
    <source>
        <dbReference type="SMART" id="SM00831"/>
    </source>
</evidence>
<keyword evidence="8 9" id="KW-0472">Membrane</keyword>
<dbReference type="Proteomes" id="UP000008206">
    <property type="component" value="Chromosome"/>
</dbReference>
<dbReference type="InterPro" id="IPR023214">
    <property type="entry name" value="HAD_sf"/>
</dbReference>
<dbReference type="GO" id="GO:0005886">
    <property type="term" value="C:plasma membrane"/>
    <property type="evidence" value="ECO:0007669"/>
    <property type="project" value="TreeGrafter"/>
</dbReference>
<dbReference type="InterPro" id="IPR008250">
    <property type="entry name" value="ATPase_P-typ_transduc_dom_A_sf"/>
</dbReference>
<dbReference type="InterPro" id="IPR006068">
    <property type="entry name" value="ATPase_P-typ_cation-transptr_C"/>
</dbReference>
<dbReference type="SUPFAM" id="SSF81665">
    <property type="entry name" value="Calcium ATPase, transmembrane domain M"/>
    <property type="match status" value="1"/>
</dbReference>
<dbReference type="Pfam" id="PF00689">
    <property type="entry name" value="Cation_ATPase_C"/>
    <property type="match status" value="1"/>
</dbReference>
<evidence type="ECO:0000313" key="12">
    <source>
        <dbReference type="Proteomes" id="UP000008206"/>
    </source>
</evidence>
<dbReference type="HOGENOM" id="CLU_002360_3_0_3"/>
<dbReference type="InterPro" id="IPR004014">
    <property type="entry name" value="ATPase_P-typ_cation-transptr_N"/>
</dbReference>
<dbReference type="Pfam" id="PF13246">
    <property type="entry name" value="Cation_ATPase"/>
    <property type="match status" value="1"/>
</dbReference>
<dbReference type="Gene3D" id="3.40.50.1000">
    <property type="entry name" value="HAD superfamily/HAD-like"/>
    <property type="match status" value="1"/>
</dbReference>
<evidence type="ECO:0000256" key="9">
    <source>
        <dbReference type="SAM" id="Phobius"/>
    </source>
</evidence>
<keyword evidence="12" id="KW-1185">Reference proteome</keyword>
<dbReference type="Pfam" id="PF19991">
    <property type="entry name" value="HMA_2"/>
    <property type="match status" value="1"/>
</dbReference>
<evidence type="ECO:0000313" key="11">
    <source>
        <dbReference type="EMBL" id="ADN16284.1"/>
    </source>
</evidence>
<dbReference type="InterPro" id="IPR044492">
    <property type="entry name" value="P_typ_ATPase_HD_dom"/>
</dbReference>
<dbReference type="PROSITE" id="PS00154">
    <property type="entry name" value="ATPASE_E1_E2"/>
    <property type="match status" value="1"/>
</dbReference>
<dbReference type="GO" id="GO:0030007">
    <property type="term" value="P:intracellular potassium ion homeostasis"/>
    <property type="evidence" value="ECO:0007669"/>
    <property type="project" value="TreeGrafter"/>
</dbReference>
<evidence type="ECO:0000256" key="4">
    <source>
        <dbReference type="ARBA" id="ARBA00022741"/>
    </source>
</evidence>
<dbReference type="Gene3D" id="2.70.150.10">
    <property type="entry name" value="Calcium-transporting ATPase, cytoplasmic transduction domain A"/>
    <property type="match status" value="1"/>
</dbReference>
<dbReference type="InterPro" id="IPR050510">
    <property type="entry name" value="Cation_transp_ATPase_P-type"/>
</dbReference>
<dbReference type="EMBL" id="CP002198">
    <property type="protein sequence ID" value="ADN16284.1"/>
    <property type="molecule type" value="Genomic_DNA"/>
</dbReference>
<feature type="transmembrane region" description="Helical" evidence="9">
    <location>
        <begin position="177"/>
        <end position="209"/>
    </location>
</feature>
<proteinExistence type="inferred from homology"/>
<evidence type="ECO:0000256" key="6">
    <source>
        <dbReference type="ARBA" id="ARBA00022967"/>
    </source>
</evidence>
<dbReference type="SMART" id="SM00831">
    <property type="entry name" value="Cation_ATPase_N"/>
    <property type="match status" value="1"/>
</dbReference>
<dbReference type="AlphaFoldDB" id="E0UB39"/>
<dbReference type="eggNOG" id="COG0474">
    <property type="taxonomic scope" value="Bacteria"/>
</dbReference>
<dbReference type="Gene3D" id="1.20.1110.10">
    <property type="entry name" value="Calcium-transporting ATPase, transmembrane domain"/>
    <property type="match status" value="1"/>
</dbReference>
<dbReference type="GO" id="GO:1902600">
    <property type="term" value="P:proton transmembrane transport"/>
    <property type="evidence" value="ECO:0007669"/>
    <property type="project" value="TreeGrafter"/>
</dbReference>
<protein>
    <submittedName>
        <fullName evidence="11">ATPase, P-type (Transporting), HAD superfamily, subfamily IC</fullName>
    </submittedName>
</protein>
<evidence type="ECO:0000256" key="2">
    <source>
        <dbReference type="ARBA" id="ARBA00005675"/>
    </source>
</evidence>
<dbReference type="SFLD" id="SFLDF00027">
    <property type="entry name" value="p-type_atpase"/>
    <property type="match status" value="1"/>
</dbReference>
<dbReference type="InterPro" id="IPR023299">
    <property type="entry name" value="ATPase_P-typ_cyto_dom_N"/>
</dbReference>
<dbReference type="SFLD" id="SFLDG00002">
    <property type="entry name" value="C1.7:_P-type_atpase_like"/>
    <property type="match status" value="1"/>
</dbReference>
<dbReference type="STRING" id="497965.Cyan7822_4370"/>
<accession>E0UB39</accession>
<keyword evidence="6" id="KW-1278">Translocase</keyword>
<evidence type="ECO:0000256" key="7">
    <source>
        <dbReference type="ARBA" id="ARBA00022989"/>
    </source>
</evidence>
<feature type="domain" description="Cation-transporting P-type ATPase N-terminal" evidence="10">
    <location>
        <begin position="118"/>
        <end position="192"/>
    </location>
</feature>
<dbReference type="SFLD" id="SFLDS00003">
    <property type="entry name" value="Haloacid_Dehalogenase"/>
    <property type="match status" value="1"/>
</dbReference>
<feature type="transmembrane region" description="Helical" evidence="9">
    <location>
        <begin position="810"/>
        <end position="833"/>
    </location>
</feature>
<dbReference type="NCBIfam" id="TIGR01494">
    <property type="entry name" value="ATPase_P-type"/>
    <property type="match status" value="2"/>
</dbReference>
<dbReference type="Pfam" id="PF00122">
    <property type="entry name" value="E1-E2_ATPase"/>
    <property type="match status" value="1"/>
</dbReference>
<dbReference type="Gene3D" id="3.40.1110.10">
    <property type="entry name" value="Calcium-transporting ATPase, cytoplasmic domain N"/>
    <property type="match status" value="1"/>
</dbReference>
<dbReference type="CDD" id="cd07539">
    <property type="entry name" value="P-type_ATPase"/>
    <property type="match status" value="1"/>
</dbReference>
<dbReference type="InterPro" id="IPR018303">
    <property type="entry name" value="ATPase_P-typ_P_site"/>
</dbReference>
<dbReference type="GO" id="GO:0005524">
    <property type="term" value="F:ATP binding"/>
    <property type="evidence" value="ECO:0007669"/>
    <property type="project" value="UniProtKB-KW"/>
</dbReference>
<organism evidence="11 12">
    <name type="scientific">Gloeothece verrucosa (strain PCC 7822)</name>
    <name type="common">Cyanothece sp. (strain PCC 7822)</name>
    <dbReference type="NCBI Taxonomy" id="497965"/>
    <lineage>
        <taxon>Bacteria</taxon>
        <taxon>Bacillati</taxon>
        <taxon>Cyanobacteriota</taxon>
        <taxon>Cyanophyceae</taxon>
        <taxon>Oscillatoriophycideae</taxon>
        <taxon>Chroococcales</taxon>
        <taxon>Aphanothecaceae</taxon>
        <taxon>Gloeothece</taxon>
        <taxon>Gloeothece verrucosa</taxon>
    </lineage>
</organism>